<dbReference type="Pfam" id="PF02631">
    <property type="entry name" value="RecX_HTH2"/>
    <property type="match status" value="1"/>
</dbReference>
<gene>
    <name evidence="6" type="primary">recX</name>
    <name evidence="9" type="ORF">RR45_GL000794</name>
    <name evidence="10" type="ORF">SAMN02746068_00335</name>
</gene>
<evidence type="ECO:0000256" key="2">
    <source>
        <dbReference type="ARBA" id="ARBA00004496"/>
    </source>
</evidence>
<comment type="subcellular location">
    <subcellularLocation>
        <location evidence="2 6">Cytoplasm</location>
    </subcellularLocation>
</comment>
<evidence type="ECO:0000313" key="10">
    <source>
        <dbReference type="EMBL" id="SFZ71240.1"/>
    </source>
</evidence>
<dbReference type="InterPro" id="IPR053925">
    <property type="entry name" value="RecX_HTH_3rd"/>
</dbReference>
<accession>A0A1K2H6D0</accession>
<dbReference type="NCBIfam" id="NF010733">
    <property type="entry name" value="PRK14135.1"/>
    <property type="match status" value="1"/>
</dbReference>
<dbReference type="AlphaFoldDB" id="A0A1K2H6D0"/>
<evidence type="ECO:0000256" key="1">
    <source>
        <dbReference type="ARBA" id="ARBA00003529"/>
    </source>
</evidence>
<dbReference type="PANTHER" id="PTHR33602">
    <property type="entry name" value="REGULATORY PROTEIN RECX FAMILY PROTEIN"/>
    <property type="match status" value="1"/>
</dbReference>
<evidence type="ECO:0000313" key="9">
    <source>
        <dbReference type="EMBL" id="PCS04479.1"/>
    </source>
</evidence>
<evidence type="ECO:0000256" key="3">
    <source>
        <dbReference type="ARBA" id="ARBA00009695"/>
    </source>
</evidence>
<reference evidence="10 11" key="2">
    <citation type="submission" date="2016-11" db="EMBL/GenBank/DDBJ databases">
        <authorList>
            <person name="Jaros S."/>
            <person name="Januszkiewicz K."/>
            <person name="Wedrychowicz H."/>
        </authorList>
    </citation>
    <scope>NUCLEOTIDE SEQUENCE [LARGE SCALE GENOMIC DNA]</scope>
    <source>
        <strain evidence="10 11">DSM 22330</strain>
    </source>
</reference>
<protein>
    <recommendedName>
        <fullName evidence="4 6">Regulatory protein RecX</fullName>
    </recommendedName>
</protein>
<reference evidence="9 12" key="1">
    <citation type="submission" date="2014-12" db="EMBL/GenBank/DDBJ databases">
        <title>Draft genome sequences of 10 type strains of Lactococcus.</title>
        <authorList>
            <person name="Sun Z."/>
            <person name="Zhong Z."/>
            <person name="Liu W."/>
            <person name="Zhang W."/>
            <person name="Zhang H."/>
        </authorList>
    </citation>
    <scope>NUCLEOTIDE SEQUENCE [LARGE SCALE GENOMIC DNA]</scope>
    <source>
        <strain evidence="9 12">DSM 22330</strain>
    </source>
</reference>
<dbReference type="InterPro" id="IPR053924">
    <property type="entry name" value="RecX_HTH_2nd"/>
</dbReference>
<organism evidence="10 11">
    <name type="scientific">Pseudolactococcus chungangensis CAU 28 = DSM 22330</name>
    <dbReference type="NCBI Taxonomy" id="1122154"/>
    <lineage>
        <taxon>Bacteria</taxon>
        <taxon>Bacillati</taxon>
        <taxon>Bacillota</taxon>
        <taxon>Bacilli</taxon>
        <taxon>Lactobacillales</taxon>
        <taxon>Streptococcaceae</taxon>
        <taxon>Pseudolactococcus</taxon>
    </lineage>
</organism>
<dbReference type="PANTHER" id="PTHR33602:SF1">
    <property type="entry name" value="REGULATORY PROTEIN RECX FAMILY PROTEIN"/>
    <property type="match status" value="1"/>
</dbReference>
<comment type="function">
    <text evidence="1 6">Modulates RecA activity.</text>
</comment>
<dbReference type="Proteomes" id="UP000185655">
    <property type="component" value="Unassembled WGS sequence"/>
</dbReference>
<dbReference type="EMBL" id="FPKS01000002">
    <property type="protein sequence ID" value="SFZ71240.1"/>
    <property type="molecule type" value="Genomic_DNA"/>
</dbReference>
<evidence type="ECO:0000256" key="5">
    <source>
        <dbReference type="ARBA" id="ARBA00022490"/>
    </source>
</evidence>
<name>A0A1K2H6D0_9LACT</name>
<sequence length="264" mass="30716">MPKIISLEKKKRLYKVVFDDERTIYVTEDTIVRFFLSKGAVFEDTEIEKIAEFADFSRGKNLGLYYISFKQRTKKEVIYYLIDHEIPNVQIAKIIDALEASHFIDDNAYTESFVRGKVLGKSAGPYQIQQKLVNKGIDKSLALEKLELLYDYDAQVDIATHLAEKLVMSKYSRLPLKALKMKIATNLTSKGFSYDISKIAIDNLELESDEDNESELLQKELDKIMRKYSRKYDGYDLKQRVSNALVRKGFDFDVINRELREIDF</sequence>
<dbReference type="GO" id="GO:0006282">
    <property type="term" value="P:regulation of DNA repair"/>
    <property type="evidence" value="ECO:0007669"/>
    <property type="project" value="UniProtKB-UniRule"/>
</dbReference>
<evidence type="ECO:0000256" key="4">
    <source>
        <dbReference type="ARBA" id="ARBA00018111"/>
    </source>
</evidence>
<dbReference type="OrthoDB" id="5421057at2"/>
<dbReference type="Proteomes" id="UP000218979">
    <property type="component" value="Unassembled WGS sequence"/>
</dbReference>
<dbReference type="EMBL" id="JXJT01000002">
    <property type="protein sequence ID" value="PCS04479.1"/>
    <property type="molecule type" value="Genomic_DNA"/>
</dbReference>
<dbReference type="RefSeq" id="WP_031366463.1">
    <property type="nucleotide sequence ID" value="NZ_FPKS01000002.1"/>
</dbReference>
<dbReference type="InterPro" id="IPR003783">
    <property type="entry name" value="Regulatory_RecX"/>
</dbReference>
<comment type="similarity">
    <text evidence="3 6">Belongs to the RecX family.</text>
</comment>
<dbReference type="STRING" id="1122154.SAMN02746068_00335"/>
<dbReference type="Pfam" id="PF21981">
    <property type="entry name" value="RecX_HTH3"/>
    <property type="match status" value="1"/>
</dbReference>
<feature type="domain" description="RecX second three-helical" evidence="7">
    <location>
        <begin position="105"/>
        <end position="142"/>
    </location>
</feature>
<feature type="domain" description="RecX third three-helical" evidence="8">
    <location>
        <begin position="213"/>
        <end position="257"/>
    </location>
</feature>
<evidence type="ECO:0000313" key="12">
    <source>
        <dbReference type="Proteomes" id="UP000218979"/>
    </source>
</evidence>
<dbReference type="HAMAP" id="MF_01114">
    <property type="entry name" value="RecX"/>
    <property type="match status" value="1"/>
</dbReference>
<evidence type="ECO:0000313" key="11">
    <source>
        <dbReference type="Proteomes" id="UP000185655"/>
    </source>
</evidence>
<dbReference type="InterPro" id="IPR036388">
    <property type="entry name" value="WH-like_DNA-bd_sf"/>
</dbReference>
<dbReference type="Gene3D" id="1.10.10.10">
    <property type="entry name" value="Winged helix-like DNA-binding domain superfamily/Winged helix DNA-binding domain"/>
    <property type="match status" value="4"/>
</dbReference>
<proteinExistence type="inferred from homology"/>
<keyword evidence="12" id="KW-1185">Reference proteome</keyword>
<evidence type="ECO:0000259" key="7">
    <source>
        <dbReference type="Pfam" id="PF02631"/>
    </source>
</evidence>
<dbReference type="GO" id="GO:0005737">
    <property type="term" value="C:cytoplasm"/>
    <property type="evidence" value="ECO:0007669"/>
    <property type="project" value="UniProtKB-SubCell"/>
</dbReference>
<evidence type="ECO:0000256" key="6">
    <source>
        <dbReference type="HAMAP-Rule" id="MF_01114"/>
    </source>
</evidence>
<evidence type="ECO:0000259" key="8">
    <source>
        <dbReference type="Pfam" id="PF21981"/>
    </source>
</evidence>
<keyword evidence="5 6" id="KW-0963">Cytoplasm</keyword>